<feature type="compositionally biased region" description="Polar residues" evidence="1">
    <location>
        <begin position="500"/>
        <end position="513"/>
    </location>
</feature>
<feature type="compositionally biased region" description="Low complexity" evidence="1">
    <location>
        <begin position="489"/>
        <end position="499"/>
    </location>
</feature>
<dbReference type="Proteomes" id="UP000186817">
    <property type="component" value="Unassembled WGS sequence"/>
</dbReference>
<feature type="compositionally biased region" description="Pro residues" evidence="1">
    <location>
        <begin position="557"/>
        <end position="571"/>
    </location>
</feature>
<keyword evidence="3" id="KW-1185">Reference proteome</keyword>
<feature type="region of interest" description="Disordered" evidence="1">
    <location>
        <begin position="479"/>
        <end position="543"/>
    </location>
</feature>
<evidence type="ECO:0000256" key="1">
    <source>
        <dbReference type="SAM" id="MobiDB-lite"/>
    </source>
</evidence>
<evidence type="ECO:0000313" key="2">
    <source>
        <dbReference type="EMBL" id="OLP77693.1"/>
    </source>
</evidence>
<dbReference type="EMBL" id="LSRX01001727">
    <property type="protein sequence ID" value="OLP77693.1"/>
    <property type="molecule type" value="Genomic_DNA"/>
</dbReference>
<protein>
    <submittedName>
        <fullName evidence="2">Uncharacterized protein</fullName>
    </submittedName>
</protein>
<name>A0A1Q9C441_SYMMI</name>
<feature type="region of interest" description="Disordered" evidence="1">
    <location>
        <begin position="552"/>
        <end position="571"/>
    </location>
</feature>
<gene>
    <name evidence="2" type="ORF">AK812_SmicGene42225</name>
</gene>
<comment type="caution">
    <text evidence="2">The sequence shown here is derived from an EMBL/GenBank/DDBJ whole genome shotgun (WGS) entry which is preliminary data.</text>
</comment>
<sequence>MPSLALPFVQPGDKIYWLLDSGSSYHVVSKQTLETGHVKILSKRKMPKTVCQTATGDLVEVGSDTHATIEVNFLTTRPLEKHGDVLSTFACTCRLEAIVSDQIRHNLINLNLLCWKGWKPTLYEGLLTAEQKGITLYPHLYGDCTWLESVESTCDPLLSTTLTEAEWRMVAGLMPRFFPPYLVPEGEWSTMLPLDHTQREWQKYCHVCGKGATPGHLATDVHNKGISNWKRQGCPQLVITPDKFTDNQRLEMVLQAYLPNFTVEQVRVVKERVLQEEWYRSSNRDKYEGPIPSASEEEEVMVVSSSAAPSGSAAPALMKAGGIWTEPPPPPPDHWKDQWKTLAGHLWCSSSVVGPVAQCEASGPVDTPKHLTTPGGEQLRFRRPVGSLEGSGGSPPGCIRESAAKDSTKGFGSVGVESKGFGSYGTPYFGATSTATTPGISTIASTDGGPWSSLRLDCSDLPERRGDLLLPVGGELFYPGTDGSGRGTGTATLGRGSSANSRCLTQRPATSSIPQPPAAPKMTAQGAAEPEMTPQGAAEAAAAPVVSSVIPGFGAILPPPPVPKMASGPPP</sequence>
<reference evidence="2 3" key="1">
    <citation type="submission" date="2016-02" db="EMBL/GenBank/DDBJ databases">
        <title>Genome analysis of coral dinoflagellate symbionts highlights evolutionary adaptations to a symbiotic lifestyle.</title>
        <authorList>
            <person name="Aranda M."/>
            <person name="Li Y."/>
            <person name="Liew Y.J."/>
            <person name="Baumgarten S."/>
            <person name="Simakov O."/>
            <person name="Wilson M."/>
            <person name="Piel J."/>
            <person name="Ashoor H."/>
            <person name="Bougouffa S."/>
            <person name="Bajic V.B."/>
            <person name="Ryu T."/>
            <person name="Ravasi T."/>
            <person name="Bayer T."/>
            <person name="Micklem G."/>
            <person name="Kim H."/>
            <person name="Bhak J."/>
            <person name="Lajeunesse T.C."/>
            <person name="Voolstra C.R."/>
        </authorList>
    </citation>
    <scope>NUCLEOTIDE SEQUENCE [LARGE SCALE GENOMIC DNA]</scope>
    <source>
        <strain evidence="2 3">CCMP2467</strain>
    </source>
</reference>
<dbReference type="AlphaFoldDB" id="A0A1Q9C441"/>
<dbReference type="OrthoDB" id="482806at2759"/>
<organism evidence="2 3">
    <name type="scientific">Symbiodinium microadriaticum</name>
    <name type="common">Dinoflagellate</name>
    <name type="synonym">Zooxanthella microadriatica</name>
    <dbReference type="NCBI Taxonomy" id="2951"/>
    <lineage>
        <taxon>Eukaryota</taxon>
        <taxon>Sar</taxon>
        <taxon>Alveolata</taxon>
        <taxon>Dinophyceae</taxon>
        <taxon>Suessiales</taxon>
        <taxon>Symbiodiniaceae</taxon>
        <taxon>Symbiodinium</taxon>
    </lineage>
</organism>
<evidence type="ECO:0000313" key="3">
    <source>
        <dbReference type="Proteomes" id="UP000186817"/>
    </source>
</evidence>
<proteinExistence type="predicted"/>
<accession>A0A1Q9C441</accession>